<keyword evidence="3" id="KW-1185">Reference proteome</keyword>
<accession>A0ABS8EGS6</accession>
<feature type="compositionally biased region" description="Basic residues" evidence="1">
    <location>
        <begin position="83"/>
        <end position="103"/>
    </location>
</feature>
<organism evidence="2 3">
    <name type="scientific">Streptomyces flavotricini</name>
    <dbReference type="NCBI Taxonomy" id="66888"/>
    <lineage>
        <taxon>Bacteria</taxon>
        <taxon>Bacillati</taxon>
        <taxon>Actinomycetota</taxon>
        <taxon>Actinomycetes</taxon>
        <taxon>Kitasatosporales</taxon>
        <taxon>Streptomycetaceae</taxon>
        <taxon>Streptomyces</taxon>
    </lineage>
</organism>
<name>A0ABS8EGS6_9ACTN</name>
<sequence length="130" mass="14637">MDSKQAVPRQSGPTRRTADVLDLPDVLKYADFMTGFTDEFSSVAAYERIDRDVNFRAAVTRLVNGTFAARDIEWWGRGTATRVRRHHGRPAQGLRPRHRRRPSRLTSCASVRQPVQLVRQGFGDGTDAAV</sequence>
<dbReference type="RefSeq" id="WP_229343834.1">
    <property type="nucleotide sequence ID" value="NZ_JAINUL010000001.1"/>
</dbReference>
<evidence type="ECO:0000313" key="2">
    <source>
        <dbReference type="EMBL" id="MCC0100355.1"/>
    </source>
</evidence>
<gene>
    <name evidence="2" type="ORF">K7B10_37395</name>
</gene>
<dbReference type="Proteomes" id="UP001520654">
    <property type="component" value="Unassembled WGS sequence"/>
</dbReference>
<protein>
    <submittedName>
        <fullName evidence="2">Uncharacterized protein</fullName>
    </submittedName>
</protein>
<proteinExistence type="predicted"/>
<feature type="region of interest" description="Disordered" evidence="1">
    <location>
        <begin position="83"/>
        <end position="107"/>
    </location>
</feature>
<evidence type="ECO:0000313" key="3">
    <source>
        <dbReference type="Proteomes" id="UP001520654"/>
    </source>
</evidence>
<comment type="caution">
    <text evidence="2">The sequence shown here is derived from an EMBL/GenBank/DDBJ whole genome shotgun (WGS) entry which is preliminary data.</text>
</comment>
<evidence type="ECO:0000256" key="1">
    <source>
        <dbReference type="SAM" id="MobiDB-lite"/>
    </source>
</evidence>
<dbReference type="EMBL" id="JAINUL010000001">
    <property type="protein sequence ID" value="MCC0100355.1"/>
    <property type="molecule type" value="Genomic_DNA"/>
</dbReference>
<reference evidence="2 3" key="1">
    <citation type="submission" date="2021-08" db="EMBL/GenBank/DDBJ databases">
        <title>Genomic Architecture of Streptomyces flavotricini NGL1 and Streptomyces erythrochromogenes HMS4 With Differential Plant Beneficial attributes and laccase production capabilities.</title>
        <authorList>
            <person name="Salwan R."/>
            <person name="Kaur R."/>
            <person name="Sharma V."/>
        </authorList>
    </citation>
    <scope>NUCLEOTIDE SEQUENCE [LARGE SCALE GENOMIC DNA]</scope>
    <source>
        <strain evidence="2 3">NGL1</strain>
    </source>
</reference>